<evidence type="ECO:0000256" key="3">
    <source>
        <dbReference type="ARBA" id="ARBA00012417"/>
    </source>
</evidence>
<dbReference type="InterPro" id="IPR018320">
    <property type="entry name" value="DNA_polymerase_1"/>
</dbReference>
<dbReference type="FunFam" id="3.40.50.1010:FF:000001">
    <property type="entry name" value="DNA polymerase I"/>
    <property type="match status" value="1"/>
</dbReference>
<evidence type="ECO:0000256" key="15">
    <source>
        <dbReference type="ARBA" id="ARBA00049244"/>
    </source>
</evidence>
<evidence type="ECO:0000313" key="22">
    <source>
        <dbReference type="Proteomes" id="UP000572953"/>
    </source>
</evidence>
<dbReference type="SUPFAM" id="SSF53098">
    <property type="entry name" value="Ribonuclease H-like"/>
    <property type="match status" value="1"/>
</dbReference>
<protein>
    <recommendedName>
        <fullName evidence="4 16">DNA polymerase I</fullName>
        <ecNumber evidence="3 16">2.7.7.7</ecNumber>
    </recommendedName>
</protein>
<dbReference type="FunFam" id="1.10.150.20:FF:000003">
    <property type="entry name" value="DNA polymerase I"/>
    <property type="match status" value="1"/>
</dbReference>
<dbReference type="PANTHER" id="PTHR10133:SF27">
    <property type="entry name" value="DNA POLYMERASE NU"/>
    <property type="match status" value="1"/>
</dbReference>
<evidence type="ECO:0000256" key="4">
    <source>
        <dbReference type="ARBA" id="ARBA00020311"/>
    </source>
</evidence>
<dbReference type="Gene3D" id="3.40.50.1010">
    <property type="entry name" value="5'-nuclease"/>
    <property type="match status" value="1"/>
</dbReference>
<dbReference type="Pfam" id="PF01612">
    <property type="entry name" value="DNA_pol_A_exo1"/>
    <property type="match status" value="1"/>
</dbReference>
<dbReference type="EMBL" id="RGGN01000031">
    <property type="protein sequence ID" value="NCU62751.1"/>
    <property type="molecule type" value="Genomic_DNA"/>
</dbReference>
<comment type="function">
    <text evidence="17">In addition to polymerase activity, this DNA polymerase exhibits 3'-5' and 5'-3' exonuclease activity.</text>
</comment>
<dbReference type="GO" id="GO:0008409">
    <property type="term" value="F:5'-3' exonuclease activity"/>
    <property type="evidence" value="ECO:0007669"/>
    <property type="project" value="UniProtKB-UniRule"/>
</dbReference>
<comment type="caution">
    <text evidence="21">The sequence shown here is derived from an EMBL/GenBank/DDBJ whole genome shotgun (WGS) entry which is preliminary data.</text>
</comment>
<evidence type="ECO:0000256" key="1">
    <source>
        <dbReference type="ARBA" id="ARBA00007705"/>
    </source>
</evidence>
<dbReference type="PROSITE" id="PS00447">
    <property type="entry name" value="DNA_POLYMERASE_A"/>
    <property type="match status" value="1"/>
</dbReference>
<dbReference type="FunFam" id="1.20.1060.10:FF:000001">
    <property type="entry name" value="DNA polymerase I"/>
    <property type="match status" value="1"/>
</dbReference>
<name>A0A845SAI8_9PROT</name>
<feature type="domain" description="5'-3' exonuclease" evidence="19">
    <location>
        <begin position="5"/>
        <end position="271"/>
    </location>
</feature>
<dbReference type="PANTHER" id="PTHR10133">
    <property type="entry name" value="DNA POLYMERASE I"/>
    <property type="match status" value="1"/>
</dbReference>
<evidence type="ECO:0000256" key="6">
    <source>
        <dbReference type="ARBA" id="ARBA00022695"/>
    </source>
</evidence>
<sequence>MTNSKKTDLLYLIDGSGYIFRAFYALPPLTRKSDGMPVGAVSGFCNMLYKFLEDAKSKNGHEKPTHIAVIFDSARKNFRNNIYPEYKANRTETPEDLIPQFSFIREAVKAFNLPSIEMENYEADDLIATYKKEALKKNIRVKIISSDKDLMQLIDDQTTLFDSMKNKDIGIEEVKEKFGVTPDKVIEVQALAGDSSDNIPGVPSIGVKTAAELINEFGSVENLLKNIDKIKQPKRRQTISDNKENALISKKLVTLKNDVPTVEKIEDFILKDLDKEKIISFLKKMEFSRLLERVEKAYGAQADKQHIILGETKDSISSKKNISRENYKTVFKLSELEKILQEAEKKGSVVVDVETNSLNIRQADLVGISLCIKEGNAYYVPLNHSNKEDKEIKFQLDTDAVIKKIKPFLEDKSIKIIGHNIKYDFRILKKYGIHLNSIEDTMLMSYVLDAGINRHGMDLLSETHLNHKTISFKDVAGIGKSQVTFDKVHIDKATEYAAEDADVTLRLYNFFSNRIFKEEVLKVYEELEKPMIQVLSQMEENGIKIDEKILKNLSLKFEKELKVLEKKIYELAGEEFNIASTKQLGDILYKKLKIVGTKKTKKGNYATNVNILEDLAFQGHDLPKLILDWRQKSKLKNTYTDSLQEFIDPKTKRIHTSFLLAATNTGRLASSDPNIQNIPIKSAEGKEIRSAFIAEQGNFLISADYSQIEMRILAHMADVKELKKGFLNSEDIHNMTAAQIFEVKHSEINEEMRRKAKAINFGIIYGISSYGLAKQISVSNTEAESFLKSYFKKFPEIKDYMNETLKSCRKNGYVKTIFGRKCNFPNINDKNHTLRTFQERASINAPIQGTAADLLRFAMIKIDQKIQDQDLKCKMLLQIHDELVFESSTNNIQKSKTDIVEIMSKASEPDYKFSIPLSVDIKEGLNWTTAH</sequence>
<dbReference type="InterPro" id="IPR002562">
    <property type="entry name" value="3'-5'_exonuclease_dom"/>
</dbReference>
<evidence type="ECO:0000256" key="5">
    <source>
        <dbReference type="ARBA" id="ARBA00022679"/>
    </source>
</evidence>
<dbReference type="Gene3D" id="3.30.420.10">
    <property type="entry name" value="Ribonuclease H-like superfamily/Ribonuclease H"/>
    <property type="match status" value="1"/>
</dbReference>
<keyword evidence="5 17" id="KW-0808">Transferase</keyword>
<dbReference type="GO" id="GO:0003887">
    <property type="term" value="F:DNA-directed DNA polymerase activity"/>
    <property type="evidence" value="ECO:0007669"/>
    <property type="project" value="UniProtKB-UniRule"/>
</dbReference>
<feature type="domain" description="3'-5' exonuclease" evidence="18">
    <location>
        <begin position="327"/>
        <end position="516"/>
    </location>
</feature>
<dbReference type="Pfam" id="PF00476">
    <property type="entry name" value="DNA_pol_A"/>
    <property type="match status" value="1"/>
</dbReference>
<keyword evidence="10 17" id="KW-0378">Hydrolase</keyword>
<keyword evidence="7 17" id="KW-0235">DNA replication</keyword>
<evidence type="ECO:0000256" key="12">
    <source>
        <dbReference type="ARBA" id="ARBA00022932"/>
    </source>
</evidence>
<dbReference type="SUPFAM" id="SSF47807">
    <property type="entry name" value="5' to 3' exonuclease, C-terminal subdomain"/>
    <property type="match status" value="1"/>
</dbReference>
<dbReference type="FunFam" id="1.10.150.20:FF:000002">
    <property type="entry name" value="DNA polymerase I"/>
    <property type="match status" value="1"/>
</dbReference>
<keyword evidence="9 17" id="KW-0227">DNA damage</keyword>
<dbReference type="InterPro" id="IPR020046">
    <property type="entry name" value="5-3_exonucl_a-hlix_arch_N"/>
</dbReference>
<dbReference type="GO" id="GO:0003677">
    <property type="term" value="F:DNA binding"/>
    <property type="evidence" value="ECO:0007669"/>
    <property type="project" value="UniProtKB-UniRule"/>
</dbReference>
<comment type="catalytic activity">
    <reaction evidence="15 17">
        <text>DNA(n) + a 2'-deoxyribonucleoside 5'-triphosphate = DNA(n+1) + diphosphate</text>
        <dbReference type="Rhea" id="RHEA:22508"/>
        <dbReference type="Rhea" id="RHEA-COMP:17339"/>
        <dbReference type="Rhea" id="RHEA-COMP:17340"/>
        <dbReference type="ChEBI" id="CHEBI:33019"/>
        <dbReference type="ChEBI" id="CHEBI:61560"/>
        <dbReference type="ChEBI" id="CHEBI:173112"/>
        <dbReference type="EC" id="2.7.7.7"/>
    </reaction>
</comment>
<dbReference type="Pfam" id="PF02739">
    <property type="entry name" value="5_3_exonuc_N"/>
    <property type="match status" value="1"/>
</dbReference>
<dbReference type="InterPro" id="IPR020045">
    <property type="entry name" value="DNA_polI_H3TH"/>
</dbReference>
<organism evidence="21 22">
    <name type="scientific">Candidatus Fonsibacter lacus</name>
    <dbReference type="NCBI Taxonomy" id="2576439"/>
    <lineage>
        <taxon>Bacteria</taxon>
        <taxon>Pseudomonadati</taxon>
        <taxon>Pseudomonadota</taxon>
        <taxon>Alphaproteobacteria</taxon>
        <taxon>Candidatus Pelagibacterales</taxon>
        <taxon>Candidatus Pelagibacterales incertae sedis</taxon>
        <taxon>Candidatus Fonsibacter</taxon>
    </lineage>
</organism>
<dbReference type="Gene3D" id="1.10.150.20">
    <property type="entry name" value="5' to 3' exonuclease, C-terminal subdomain"/>
    <property type="match status" value="2"/>
</dbReference>
<evidence type="ECO:0000256" key="11">
    <source>
        <dbReference type="ARBA" id="ARBA00022839"/>
    </source>
</evidence>
<evidence type="ECO:0000256" key="7">
    <source>
        <dbReference type="ARBA" id="ARBA00022705"/>
    </source>
</evidence>
<dbReference type="EC" id="2.7.7.7" evidence="3 16"/>
<comment type="subunit">
    <text evidence="2">Single-chain monomer with multiple functions.</text>
</comment>
<evidence type="ECO:0000256" key="13">
    <source>
        <dbReference type="ARBA" id="ARBA00023125"/>
    </source>
</evidence>
<evidence type="ECO:0000313" key="21">
    <source>
        <dbReference type="EMBL" id="NCU62751.1"/>
    </source>
</evidence>
<evidence type="ECO:0000256" key="10">
    <source>
        <dbReference type="ARBA" id="ARBA00022801"/>
    </source>
</evidence>
<dbReference type="CDD" id="cd06139">
    <property type="entry name" value="DNA_polA_I_Ecoli_like_exo"/>
    <property type="match status" value="1"/>
</dbReference>
<dbReference type="InterPro" id="IPR012337">
    <property type="entry name" value="RNaseH-like_sf"/>
</dbReference>
<comment type="similarity">
    <text evidence="1 17">Belongs to the DNA polymerase type-A family.</text>
</comment>
<evidence type="ECO:0000256" key="2">
    <source>
        <dbReference type="ARBA" id="ARBA00011541"/>
    </source>
</evidence>
<evidence type="ECO:0000256" key="16">
    <source>
        <dbReference type="NCBIfam" id="TIGR00593"/>
    </source>
</evidence>
<dbReference type="Proteomes" id="UP000572953">
    <property type="component" value="Unassembled WGS sequence"/>
</dbReference>
<keyword evidence="11 17" id="KW-0269">Exonuclease</keyword>
<evidence type="ECO:0000256" key="9">
    <source>
        <dbReference type="ARBA" id="ARBA00022763"/>
    </source>
</evidence>
<feature type="domain" description="DNA-directed DNA polymerase family A palm" evidence="20">
    <location>
        <begin position="685"/>
        <end position="891"/>
    </location>
</feature>
<dbReference type="InterPro" id="IPR043502">
    <property type="entry name" value="DNA/RNA_pol_sf"/>
</dbReference>
<dbReference type="InterPro" id="IPR036279">
    <property type="entry name" value="5-3_exonuclease_C_sf"/>
</dbReference>
<keyword evidence="6 17" id="KW-0548">Nucleotidyltransferase</keyword>
<dbReference type="FunFam" id="3.30.420.10:FF:000026">
    <property type="entry name" value="DNA polymerase I"/>
    <property type="match status" value="1"/>
</dbReference>
<evidence type="ECO:0000259" key="20">
    <source>
        <dbReference type="SMART" id="SM00482"/>
    </source>
</evidence>
<dbReference type="CDD" id="cd08637">
    <property type="entry name" value="DNA_pol_A_pol_I_C"/>
    <property type="match status" value="1"/>
</dbReference>
<dbReference type="SUPFAM" id="SSF88723">
    <property type="entry name" value="PIN domain-like"/>
    <property type="match status" value="1"/>
</dbReference>
<gene>
    <name evidence="17 21" type="primary">polA</name>
    <name evidence="21" type="ORF">EBV78_01455</name>
</gene>
<dbReference type="InterPro" id="IPR002421">
    <property type="entry name" value="5-3_exonuclease"/>
</dbReference>
<evidence type="ECO:0000256" key="14">
    <source>
        <dbReference type="ARBA" id="ARBA00023204"/>
    </source>
</evidence>
<dbReference type="SMART" id="SM00279">
    <property type="entry name" value="HhH2"/>
    <property type="match status" value="1"/>
</dbReference>
<keyword evidence="13 17" id="KW-0238">DNA-binding</keyword>
<evidence type="ECO:0000259" key="18">
    <source>
        <dbReference type="SMART" id="SM00474"/>
    </source>
</evidence>
<dbReference type="CDD" id="cd09898">
    <property type="entry name" value="H3TH_53EXO"/>
    <property type="match status" value="1"/>
</dbReference>
<dbReference type="GO" id="GO:0006261">
    <property type="term" value="P:DNA-templated DNA replication"/>
    <property type="evidence" value="ECO:0007669"/>
    <property type="project" value="UniProtKB-UniRule"/>
</dbReference>
<dbReference type="CDD" id="cd09859">
    <property type="entry name" value="PIN_53EXO"/>
    <property type="match status" value="1"/>
</dbReference>
<keyword evidence="14 17" id="KW-0234">DNA repair</keyword>
<dbReference type="NCBIfam" id="TIGR00593">
    <property type="entry name" value="pola"/>
    <property type="match status" value="1"/>
</dbReference>
<dbReference type="NCBIfam" id="NF004397">
    <property type="entry name" value="PRK05755.1"/>
    <property type="match status" value="1"/>
</dbReference>
<proteinExistence type="inferred from homology"/>
<reference evidence="21 22" key="1">
    <citation type="submission" date="2018-10" db="EMBL/GenBank/DDBJ databases">
        <title>Iterative Subtractive Binning of Freshwater Chronoseries Metagenomes Recovers Nearly Complete Genomes from over Four Hundred Novel Species.</title>
        <authorList>
            <person name="Rodriguez-R L.M."/>
            <person name="Tsementzi D."/>
            <person name="Luo C."/>
            <person name="Konstantinidis K.T."/>
        </authorList>
    </citation>
    <scope>NUCLEOTIDE SEQUENCE [LARGE SCALE GENOMIC DNA]</scope>
    <source>
        <strain evidence="21">WB7_2B_003</strain>
    </source>
</reference>
<dbReference type="InterPro" id="IPR036397">
    <property type="entry name" value="RNaseH_sf"/>
</dbReference>
<dbReference type="InterPro" id="IPR002298">
    <property type="entry name" value="DNA_polymerase_A"/>
</dbReference>
<evidence type="ECO:0000256" key="8">
    <source>
        <dbReference type="ARBA" id="ARBA00022722"/>
    </source>
</evidence>
<dbReference type="InterPro" id="IPR029060">
    <property type="entry name" value="PIN-like_dom_sf"/>
</dbReference>
<dbReference type="InterPro" id="IPR008918">
    <property type="entry name" value="HhH2"/>
</dbReference>
<dbReference type="PRINTS" id="PR00868">
    <property type="entry name" value="DNAPOLI"/>
</dbReference>
<dbReference type="GO" id="GO:0006302">
    <property type="term" value="P:double-strand break repair"/>
    <property type="evidence" value="ECO:0007669"/>
    <property type="project" value="TreeGrafter"/>
</dbReference>
<dbReference type="SMART" id="SM00475">
    <property type="entry name" value="53EXOc"/>
    <property type="match status" value="1"/>
</dbReference>
<dbReference type="SMART" id="SM00474">
    <property type="entry name" value="35EXOc"/>
    <property type="match status" value="1"/>
</dbReference>
<keyword evidence="8" id="KW-0540">Nuclease</keyword>
<evidence type="ECO:0000259" key="19">
    <source>
        <dbReference type="SMART" id="SM00475"/>
    </source>
</evidence>
<keyword evidence="12 17" id="KW-0239">DNA-directed DNA polymerase</keyword>
<dbReference type="SMART" id="SM00482">
    <property type="entry name" value="POLAc"/>
    <property type="match status" value="1"/>
</dbReference>
<dbReference type="GO" id="GO:0008408">
    <property type="term" value="F:3'-5' exonuclease activity"/>
    <property type="evidence" value="ECO:0007669"/>
    <property type="project" value="UniProtKB-UniRule"/>
</dbReference>
<dbReference type="Gene3D" id="3.30.70.370">
    <property type="match status" value="1"/>
</dbReference>
<dbReference type="InterPro" id="IPR001098">
    <property type="entry name" value="DNA-dir_DNA_pol_A_palm_dom"/>
</dbReference>
<accession>A0A845SAI8</accession>
<dbReference type="Pfam" id="PF01367">
    <property type="entry name" value="5_3_exonuc"/>
    <property type="match status" value="1"/>
</dbReference>
<dbReference type="SUPFAM" id="SSF56672">
    <property type="entry name" value="DNA/RNA polymerases"/>
    <property type="match status" value="1"/>
</dbReference>
<evidence type="ECO:0000256" key="17">
    <source>
        <dbReference type="RuleBase" id="RU004460"/>
    </source>
</evidence>
<dbReference type="Gene3D" id="1.20.1060.10">
    <property type="entry name" value="Taq DNA Polymerase, Chain T, domain 4"/>
    <property type="match status" value="1"/>
</dbReference>
<dbReference type="InterPro" id="IPR019760">
    <property type="entry name" value="DNA-dir_DNA_pol_A_CS"/>
</dbReference>
<dbReference type="AlphaFoldDB" id="A0A845SAI8"/>